<evidence type="ECO:0000259" key="13">
    <source>
        <dbReference type="SMART" id="SM00865"/>
    </source>
</evidence>
<keyword evidence="15" id="KW-1185">Reference proteome</keyword>
<evidence type="ECO:0000256" key="3">
    <source>
        <dbReference type="ARBA" id="ARBA00022618"/>
    </source>
</evidence>
<evidence type="ECO:0000256" key="4">
    <source>
        <dbReference type="ARBA" id="ARBA00022741"/>
    </source>
</evidence>
<accession>A0A845QX81</accession>
<dbReference type="Pfam" id="PF00091">
    <property type="entry name" value="Tubulin"/>
    <property type="match status" value="1"/>
</dbReference>
<evidence type="ECO:0000313" key="14">
    <source>
        <dbReference type="EMBL" id="NBI06750.1"/>
    </source>
</evidence>
<keyword evidence="2 8" id="KW-0963">Cytoplasm</keyword>
<comment type="caution">
    <text evidence="14">The sequence shown here is derived from an EMBL/GenBank/DDBJ whole genome shotgun (WGS) entry which is preliminary data.</text>
</comment>
<feature type="binding site" evidence="8">
    <location>
        <position position="139"/>
    </location>
    <ligand>
        <name>GTP</name>
        <dbReference type="ChEBI" id="CHEBI:37565"/>
    </ligand>
</feature>
<dbReference type="InterPro" id="IPR018316">
    <property type="entry name" value="Tubulin/FtsZ_2-layer-sand-dom"/>
</dbReference>
<keyword evidence="4 8" id="KW-0547">Nucleotide-binding</keyword>
<evidence type="ECO:0000313" key="15">
    <source>
        <dbReference type="Proteomes" id="UP000467132"/>
    </source>
</evidence>
<dbReference type="HAMAP" id="MF_00909">
    <property type="entry name" value="FtsZ"/>
    <property type="match status" value="1"/>
</dbReference>
<dbReference type="Gene3D" id="3.30.1330.20">
    <property type="entry name" value="Tubulin/FtsZ, C-terminal domain"/>
    <property type="match status" value="1"/>
</dbReference>
<dbReference type="Proteomes" id="UP000467132">
    <property type="component" value="Unassembled WGS sequence"/>
</dbReference>
<dbReference type="OrthoDB" id="9813375at2"/>
<feature type="region of interest" description="Disordered" evidence="11">
    <location>
        <begin position="315"/>
        <end position="367"/>
    </location>
</feature>
<dbReference type="GO" id="GO:0032153">
    <property type="term" value="C:cell division site"/>
    <property type="evidence" value="ECO:0007669"/>
    <property type="project" value="UniProtKB-UniRule"/>
</dbReference>
<feature type="binding site" evidence="8">
    <location>
        <begin position="108"/>
        <end position="110"/>
    </location>
    <ligand>
        <name>GTP</name>
        <dbReference type="ChEBI" id="CHEBI:37565"/>
    </ligand>
</feature>
<dbReference type="RefSeq" id="WP_160197224.1">
    <property type="nucleotide sequence ID" value="NZ_QXXA01000007.1"/>
</dbReference>
<protein>
    <recommendedName>
        <fullName evidence="8 9">Cell division protein FtsZ</fullName>
    </recommendedName>
</protein>
<dbReference type="Pfam" id="PF12327">
    <property type="entry name" value="FtsZ_C"/>
    <property type="match status" value="1"/>
</dbReference>
<dbReference type="PROSITE" id="PS01135">
    <property type="entry name" value="FTSZ_2"/>
    <property type="match status" value="1"/>
</dbReference>
<evidence type="ECO:0000256" key="5">
    <source>
        <dbReference type="ARBA" id="ARBA00023134"/>
    </source>
</evidence>
<comment type="function">
    <text evidence="8 10">Essential cell division protein that forms a contractile ring structure (Z ring) at the future cell division site. The regulation of the ring assembly controls the timing and the location of cell division. One of the functions of the FtsZ ring is to recruit other cell division proteins to the septum to produce a new cell wall between the dividing cells. Binds GTP and shows GTPase activity.</text>
</comment>
<dbReference type="GO" id="GO:0003924">
    <property type="term" value="F:GTPase activity"/>
    <property type="evidence" value="ECO:0007669"/>
    <property type="project" value="UniProtKB-UniRule"/>
</dbReference>
<evidence type="ECO:0000259" key="12">
    <source>
        <dbReference type="SMART" id="SM00864"/>
    </source>
</evidence>
<gene>
    <name evidence="8 14" type="primary">ftsZ</name>
    <name evidence="14" type="ORF">D3Z33_07735</name>
</gene>
<sequence>MFEFDVDMEQFAQIKVVGVGGGGNNAVNRMIDEGVKGVNFIAVNTDRQALHSSQADIKIQIGEKLTRGLGAGANPEIGKKAAEESRNEIQEALEGADMVFITAGMGGGTGTGAAPVVAEVAKEMEILTVGVVTKPFMFEGGRRSSHAAKGIEELQTKVDTLVTIPNDRLLQIVEKKTSIMDAFKIADDVLRQGIQGISDLIAVPGLVNLDFADVTTIMLDQGLAHMGIGRANGENRATEAAKQAIHSPLLETSIEGANGVLLNITGGSNLGLFEVNEAADLIKQNVDPDANIIFGAVVDETLKDDIQITVIATGFNNNPKENSSQNPFKNTSDKNDQHTQINKDNNEKNDLKDELDIPTFLRRRTNR</sequence>
<dbReference type="Gene3D" id="3.40.50.1440">
    <property type="entry name" value="Tubulin/FtsZ, GTPase domain"/>
    <property type="match status" value="1"/>
</dbReference>
<feature type="domain" description="Tubulin/FtsZ 2-layer sandwich" evidence="13">
    <location>
        <begin position="207"/>
        <end position="324"/>
    </location>
</feature>
<feature type="binding site" evidence="8">
    <location>
        <begin position="21"/>
        <end position="25"/>
    </location>
    <ligand>
        <name>GTP</name>
        <dbReference type="ChEBI" id="CHEBI:37565"/>
    </ligand>
</feature>
<evidence type="ECO:0000256" key="9">
    <source>
        <dbReference type="NCBIfam" id="TIGR00065"/>
    </source>
</evidence>
<dbReference type="PRINTS" id="PR00423">
    <property type="entry name" value="CELLDVISFTSZ"/>
</dbReference>
<feature type="compositionally biased region" description="Basic and acidic residues" evidence="11">
    <location>
        <begin position="344"/>
        <end position="355"/>
    </location>
</feature>
<dbReference type="GO" id="GO:0043093">
    <property type="term" value="P:FtsZ-dependent cytokinesis"/>
    <property type="evidence" value="ECO:0007669"/>
    <property type="project" value="UniProtKB-UniRule"/>
</dbReference>
<dbReference type="GO" id="GO:0005525">
    <property type="term" value="F:GTP binding"/>
    <property type="evidence" value="ECO:0007669"/>
    <property type="project" value="UniProtKB-UniRule"/>
</dbReference>
<dbReference type="SMART" id="SM00864">
    <property type="entry name" value="Tubulin"/>
    <property type="match status" value="1"/>
</dbReference>
<reference evidence="14 15" key="1">
    <citation type="submission" date="2018-08" db="EMBL/GenBank/DDBJ databases">
        <title>Murine metabolic-syndrome-specific gut microbial biobank.</title>
        <authorList>
            <person name="Liu C."/>
        </authorList>
    </citation>
    <scope>NUCLEOTIDE SEQUENCE [LARGE SCALE GENOMIC DNA]</scope>
    <source>
        <strain evidence="14 15">583</strain>
    </source>
</reference>
<dbReference type="InterPro" id="IPR037103">
    <property type="entry name" value="Tubulin/FtsZ-like_C"/>
</dbReference>
<name>A0A845QX81_9CLOT</name>
<feature type="binding site" evidence="8">
    <location>
        <position position="143"/>
    </location>
    <ligand>
        <name>GTP</name>
        <dbReference type="ChEBI" id="CHEBI:37565"/>
    </ligand>
</feature>
<dbReference type="InterPro" id="IPR008280">
    <property type="entry name" value="Tub_FtsZ_C"/>
</dbReference>
<organism evidence="14 15">
    <name type="scientific">Senegalia massiliensis</name>
    <dbReference type="NCBI Taxonomy" id="1720316"/>
    <lineage>
        <taxon>Bacteria</taxon>
        <taxon>Bacillati</taxon>
        <taxon>Bacillota</taxon>
        <taxon>Clostridia</taxon>
        <taxon>Eubacteriales</taxon>
        <taxon>Clostridiaceae</taxon>
        <taxon>Senegalia</taxon>
    </lineage>
</organism>
<evidence type="ECO:0000256" key="6">
    <source>
        <dbReference type="ARBA" id="ARBA00023210"/>
    </source>
</evidence>
<keyword evidence="7 8" id="KW-0131">Cell cycle</keyword>
<feature type="compositionally biased region" description="Polar residues" evidence="11">
    <location>
        <begin position="315"/>
        <end position="330"/>
    </location>
</feature>
<dbReference type="PANTHER" id="PTHR30314">
    <property type="entry name" value="CELL DIVISION PROTEIN FTSZ-RELATED"/>
    <property type="match status" value="1"/>
</dbReference>
<comment type="subunit">
    <text evidence="8">Homodimer. Polymerizes to form a dynamic ring structure in a strictly GTP-dependent manner. Interacts directly with several other division proteins.</text>
</comment>
<proteinExistence type="inferred from homology"/>
<keyword evidence="5 8" id="KW-0342">GTP-binding</keyword>
<evidence type="ECO:0000256" key="1">
    <source>
        <dbReference type="ARBA" id="ARBA00009690"/>
    </source>
</evidence>
<dbReference type="PANTHER" id="PTHR30314:SF3">
    <property type="entry name" value="MITOCHONDRIAL DIVISION PROTEIN FSZA"/>
    <property type="match status" value="1"/>
</dbReference>
<dbReference type="SMART" id="SM00865">
    <property type="entry name" value="Tubulin_C"/>
    <property type="match status" value="1"/>
</dbReference>
<comment type="similarity">
    <text evidence="1 8 10">Belongs to the FtsZ family.</text>
</comment>
<dbReference type="SUPFAM" id="SSF55307">
    <property type="entry name" value="Tubulin C-terminal domain-like"/>
    <property type="match status" value="1"/>
</dbReference>
<keyword evidence="3 8" id="KW-0132">Cell division</keyword>
<evidence type="ECO:0000256" key="2">
    <source>
        <dbReference type="ARBA" id="ARBA00022490"/>
    </source>
</evidence>
<feature type="binding site" evidence="8">
    <location>
        <position position="187"/>
    </location>
    <ligand>
        <name>GTP</name>
        <dbReference type="ChEBI" id="CHEBI:37565"/>
    </ligand>
</feature>
<evidence type="ECO:0000256" key="11">
    <source>
        <dbReference type="SAM" id="MobiDB-lite"/>
    </source>
</evidence>
<evidence type="ECO:0000256" key="7">
    <source>
        <dbReference type="ARBA" id="ARBA00023306"/>
    </source>
</evidence>
<dbReference type="PROSITE" id="PS01134">
    <property type="entry name" value="FTSZ_1"/>
    <property type="match status" value="1"/>
</dbReference>
<dbReference type="GO" id="GO:0005737">
    <property type="term" value="C:cytoplasm"/>
    <property type="evidence" value="ECO:0007669"/>
    <property type="project" value="UniProtKB-SubCell"/>
</dbReference>
<dbReference type="InterPro" id="IPR003008">
    <property type="entry name" value="Tubulin_FtsZ_GTPase"/>
</dbReference>
<dbReference type="SUPFAM" id="SSF52490">
    <property type="entry name" value="Tubulin nucleotide-binding domain-like"/>
    <property type="match status" value="1"/>
</dbReference>
<dbReference type="EMBL" id="QXXA01000007">
    <property type="protein sequence ID" value="NBI06750.1"/>
    <property type="molecule type" value="Genomic_DNA"/>
</dbReference>
<keyword evidence="6 8" id="KW-0717">Septation</keyword>
<dbReference type="NCBIfam" id="TIGR00065">
    <property type="entry name" value="ftsZ"/>
    <property type="match status" value="1"/>
</dbReference>
<dbReference type="GO" id="GO:0051258">
    <property type="term" value="P:protein polymerization"/>
    <property type="evidence" value="ECO:0007669"/>
    <property type="project" value="UniProtKB-UniRule"/>
</dbReference>
<dbReference type="AlphaFoldDB" id="A0A845QX81"/>
<dbReference type="CDD" id="cd02201">
    <property type="entry name" value="FtsZ_type1"/>
    <property type="match status" value="1"/>
</dbReference>
<dbReference type="InterPro" id="IPR024757">
    <property type="entry name" value="FtsZ_C"/>
</dbReference>
<dbReference type="InterPro" id="IPR045061">
    <property type="entry name" value="FtsZ/CetZ"/>
</dbReference>
<comment type="subcellular location">
    <subcellularLocation>
        <location evidence="8">Cytoplasm</location>
    </subcellularLocation>
    <text evidence="8">Assembles at midcell at the inner surface of the cytoplasmic membrane.</text>
</comment>
<feature type="domain" description="Tubulin/FtsZ GTPase" evidence="12">
    <location>
        <begin position="13"/>
        <end position="205"/>
    </location>
</feature>
<dbReference type="FunFam" id="3.40.50.1440:FF:000023">
    <property type="entry name" value="Cell division protein FtsZ"/>
    <property type="match status" value="1"/>
</dbReference>
<evidence type="ECO:0000256" key="8">
    <source>
        <dbReference type="HAMAP-Rule" id="MF_00909"/>
    </source>
</evidence>
<dbReference type="InterPro" id="IPR000158">
    <property type="entry name" value="Cell_div_FtsZ"/>
</dbReference>
<dbReference type="InterPro" id="IPR020805">
    <property type="entry name" value="Cell_div_FtsZ_CS"/>
</dbReference>
<dbReference type="InterPro" id="IPR036525">
    <property type="entry name" value="Tubulin/FtsZ_GTPase_sf"/>
</dbReference>
<evidence type="ECO:0000256" key="10">
    <source>
        <dbReference type="RuleBase" id="RU000631"/>
    </source>
</evidence>
<dbReference type="GO" id="GO:0000917">
    <property type="term" value="P:division septum assembly"/>
    <property type="evidence" value="ECO:0007669"/>
    <property type="project" value="UniProtKB-KW"/>
</dbReference>